<keyword evidence="3" id="KW-1185">Reference proteome</keyword>
<keyword evidence="1" id="KW-1133">Transmembrane helix</keyword>
<dbReference type="AlphaFoldDB" id="A0A0D4ZY11"/>
<evidence type="ECO:0000313" key="2">
    <source>
        <dbReference type="EMBL" id="AJW28895.1"/>
    </source>
</evidence>
<dbReference type="KEGG" id="sfo:Z042_25495"/>
<keyword evidence="1" id="KW-0472">Membrane</keyword>
<feature type="transmembrane region" description="Helical" evidence="1">
    <location>
        <begin position="69"/>
        <end position="86"/>
    </location>
</feature>
<organism evidence="2 3">
    <name type="scientific">Chania multitudinisentens RB-25</name>
    <dbReference type="NCBI Taxonomy" id="1441930"/>
    <lineage>
        <taxon>Bacteria</taxon>
        <taxon>Pseudomonadati</taxon>
        <taxon>Pseudomonadota</taxon>
        <taxon>Gammaproteobacteria</taxon>
        <taxon>Enterobacterales</taxon>
        <taxon>Yersiniaceae</taxon>
        <taxon>Chania</taxon>
    </lineage>
</organism>
<dbReference type="HOGENOM" id="CLU_187725_0_0_6"/>
<feature type="transmembrane region" description="Helical" evidence="1">
    <location>
        <begin position="6"/>
        <end position="24"/>
    </location>
</feature>
<name>A0A0D4ZY11_9GAMM</name>
<accession>A0A0D4ZY11</accession>
<keyword evidence="1" id="KW-0812">Transmembrane</keyword>
<reference evidence="2 3" key="2">
    <citation type="submission" date="2015-03" db="EMBL/GenBank/DDBJ databases">
        <authorList>
            <person name="Chan K.-G."/>
        </authorList>
    </citation>
    <scope>NUCLEOTIDE SEQUENCE [LARGE SCALE GENOMIC DNA]</scope>
    <source>
        <strain evidence="2 3">RB-25</strain>
    </source>
</reference>
<dbReference type="Proteomes" id="UP000019030">
    <property type="component" value="Chromosome"/>
</dbReference>
<sequence>MFLSYCLISLFVMIGNFFIIRRLISSGNINHHVVAILISIIPVGFHMYIVKFGVIPLLGIDVFESDDFIYGALFFSIISGVPYAIAKRSIS</sequence>
<evidence type="ECO:0000313" key="3">
    <source>
        <dbReference type="Proteomes" id="UP000019030"/>
    </source>
</evidence>
<proteinExistence type="predicted"/>
<evidence type="ECO:0000256" key="1">
    <source>
        <dbReference type="SAM" id="Phobius"/>
    </source>
</evidence>
<protein>
    <submittedName>
        <fullName evidence="2">Uncharacterized protein</fullName>
    </submittedName>
</protein>
<feature type="transmembrane region" description="Helical" evidence="1">
    <location>
        <begin position="31"/>
        <end position="49"/>
    </location>
</feature>
<gene>
    <name evidence="2" type="ORF">Z042_25495</name>
</gene>
<dbReference type="EMBL" id="CP007044">
    <property type="protein sequence ID" value="AJW28895.1"/>
    <property type="molecule type" value="Genomic_DNA"/>
</dbReference>
<reference evidence="2 3" key="1">
    <citation type="submission" date="2014-01" db="EMBL/GenBank/DDBJ databases">
        <title>Isolation of Serratia multitudinisentens RB-25 from Ex-Landfill site.</title>
        <authorList>
            <person name="Robson E.H.J."/>
        </authorList>
    </citation>
    <scope>NUCLEOTIDE SEQUENCE [LARGE SCALE GENOMIC DNA]</scope>
    <source>
        <strain evidence="2 3">RB-25</strain>
    </source>
</reference>